<proteinExistence type="predicted"/>
<accession>A0A1B0BYX4</accession>
<evidence type="ECO:0008006" key="3">
    <source>
        <dbReference type="Google" id="ProtNLM"/>
    </source>
</evidence>
<evidence type="ECO:0000313" key="1">
    <source>
        <dbReference type="EnsemblMetazoa" id="GPPI044620-PA"/>
    </source>
</evidence>
<keyword evidence="2" id="KW-1185">Reference proteome</keyword>
<name>A0A1B0BYX4_9MUSC</name>
<reference evidence="1" key="2">
    <citation type="submission" date="2020-05" db="UniProtKB">
        <authorList>
            <consortium name="EnsemblMetazoa"/>
        </authorList>
    </citation>
    <scope>IDENTIFICATION</scope>
    <source>
        <strain evidence="1">IAEA</strain>
    </source>
</reference>
<dbReference type="AlphaFoldDB" id="A0A1B0BYX4"/>
<reference evidence="2" key="1">
    <citation type="submission" date="2015-01" db="EMBL/GenBank/DDBJ databases">
        <authorList>
            <person name="Aksoy S."/>
            <person name="Warren W."/>
            <person name="Wilson R.K."/>
        </authorList>
    </citation>
    <scope>NUCLEOTIDE SEQUENCE [LARGE SCALE GENOMIC DNA]</scope>
    <source>
        <strain evidence="2">IAEA</strain>
    </source>
</reference>
<evidence type="ECO:0000313" key="2">
    <source>
        <dbReference type="Proteomes" id="UP000092460"/>
    </source>
</evidence>
<dbReference type="Proteomes" id="UP000092460">
    <property type="component" value="Unassembled WGS sequence"/>
</dbReference>
<sequence length="109" mass="12610">MNEINEFCILCAFFGIYSQSDWLEVKPYNQGSEILRNIDSMELTGRNSLATPANWNQGNICIDLFFPTKKLRKSILTASRHLMYLREIRISANRRSPNGSQVLNLNNFH</sequence>
<dbReference type="EnsemblMetazoa" id="GPPI044620-RA">
    <property type="protein sequence ID" value="GPPI044620-PA"/>
    <property type="gene ID" value="GPPI044620"/>
</dbReference>
<dbReference type="VEuPathDB" id="VectorBase:GPPI044620"/>
<organism evidence="1 2">
    <name type="scientific">Glossina palpalis gambiensis</name>
    <dbReference type="NCBI Taxonomy" id="67801"/>
    <lineage>
        <taxon>Eukaryota</taxon>
        <taxon>Metazoa</taxon>
        <taxon>Ecdysozoa</taxon>
        <taxon>Arthropoda</taxon>
        <taxon>Hexapoda</taxon>
        <taxon>Insecta</taxon>
        <taxon>Pterygota</taxon>
        <taxon>Neoptera</taxon>
        <taxon>Endopterygota</taxon>
        <taxon>Diptera</taxon>
        <taxon>Brachycera</taxon>
        <taxon>Muscomorpha</taxon>
        <taxon>Hippoboscoidea</taxon>
        <taxon>Glossinidae</taxon>
        <taxon>Glossina</taxon>
    </lineage>
</organism>
<dbReference type="Gene3D" id="3.30.1020.10">
    <property type="entry name" value="Antioxidant, Horf6, Chain A, domain2"/>
    <property type="match status" value="1"/>
</dbReference>
<dbReference type="EMBL" id="JXJN01022880">
    <property type="status" value="NOT_ANNOTATED_CDS"/>
    <property type="molecule type" value="Genomic_DNA"/>
</dbReference>
<protein>
    <recommendedName>
        <fullName evidence="3">Peroxiredoxin C-terminal domain-containing protein</fullName>
    </recommendedName>
</protein>